<evidence type="ECO:0000313" key="3">
    <source>
        <dbReference type="Proteomes" id="UP001610563"/>
    </source>
</evidence>
<keyword evidence="3" id="KW-1185">Reference proteome</keyword>
<dbReference type="EMBL" id="JBFTWV010000016">
    <property type="protein sequence ID" value="KAL2797899.1"/>
    <property type="molecule type" value="Genomic_DNA"/>
</dbReference>
<comment type="caution">
    <text evidence="2">The sequence shown here is derived from an EMBL/GenBank/DDBJ whole genome shotgun (WGS) entry which is preliminary data.</text>
</comment>
<feature type="compositionally biased region" description="Basic and acidic residues" evidence="1">
    <location>
        <begin position="39"/>
        <end position="57"/>
    </location>
</feature>
<feature type="compositionally biased region" description="Basic and acidic residues" evidence="1">
    <location>
        <begin position="77"/>
        <end position="99"/>
    </location>
</feature>
<evidence type="ECO:0000313" key="2">
    <source>
        <dbReference type="EMBL" id="KAL2797899.1"/>
    </source>
</evidence>
<organism evidence="2 3">
    <name type="scientific">Aspergillus keveii</name>
    <dbReference type="NCBI Taxonomy" id="714993"/>
    <lineage>
        <taxon>Eukaryota</taxon>
        <taxon>Fungi</taxon>
        <taxon>Dikarya</taxon>
        <taxon>Ascomycota</taxon>
        <taxon>Pezizomycotina</taxon>
        <taxon>Eurotiomycetes</taxon>
        <taxon>Eurotiomycetidae</taxon>
        <taxon>Eurotiales</taxon>
        <taxon>Aspergillaceae</taxon>
        <taxon>Aspergillus</taxon>
        <taxon>Aspergillus subgen. Nidulantes</taxon>
    </lineage>
</organism>
<gene>
    <name evidence="2" type="ORF">BJX66DRAFT_296755</name>
</gene>
<name>A0ABR4GFR9_9EURO</name>
<feature type="non-terminal residue" evidence="2">
    <location>
        <position position="106"/>
    </location>
</feature>
<proteinExistence type="predicted"/>
<feature type="region of interest" description="Disordered" evidence="1">
    <location>
        <begin position="30"/>
        <end position="106"/>
    </location>
</feature>
<reference evidence="2 3" key="1">
    <citation type="submission" date="2024-07" db="EMBL/GenBank/DDBJ databases">
        <title>Section-level genome sequencing and comparative genomics of Aspergillus sections Usti and Cavernicolus.</title>
        <authorList>
            <consortium name="Lawrence Berkeley National Laboratory"/>
            <person name="Nybo J.L."/>
            <person name="Vesth T.C."/>
            <person name="Theobald S."/>
            <person name="Frisvad J.C."/>
            <person name="Larsen T.O."/>
            <person name="Kjaerboelling I."/>
            <person name="Rothschild-Mancinelli K."/>
            <person name="Lyhne E.K."/>
            <person name="Kogle M.E."/>
            <person name="Barry K."/>
            <person name="Clum A."/>
            <person name="Na H."/>
            <person name="Ledsgaard L."/>
            <person name="Lin J."/>
            <person name="Lipzen A."/>
            <person name="Kuo A."/>
            <person name="Riley R."/>
            <person name="Mondo S."/>
            <person name="Labutti K."/>
            <person name="Haridas S."/>
            <person name="Pangalinan J."/>
            <person name="Salamov A.A."/>
            <person name="Simmons B.A."/>
            <person name="Magnuson J.K."/>
            <person name="Chen J."/>
            <person name="Drula E."/>
            <person name="Henrissat B."/>
            <person name="Wiebenga A."/>
            <person name="Lubbers R.J."/>
            <person name="Gomes A.C."/>
            <person name="Makela M.R."/>
            <person name="Stajich J."/>
            <person name="Grigoriev I.V."/>
            <person name="Mortensen U.H."/>
            <person name="De Vries R.P."/>
            <person name="Baker S.E."/>
            <person name="Andersen M.R."/>
        </authorList>
    </citation>
    <scope>NUCLEOTIDE SEQUENCE [LARGE SCALE GENOMIC DNA]</scope>
    <source>
        <strain evidence="2 3">CBS 209.92</strain>
    </source>
</reference>
<dbReference type="Proteomes" id="UP001610563">
    <property type="component" value="Unassembled WGS sequence"/>
</dbReference>
<accession>A0ABR4GFR9</accession>
<sequence>MDRHQWKPLIPSISRKGAALRDVTGYRDVRFNPIGRKSGNHEPKKKQLEARSRERQEWSFMSRKAGGRSPLNSYLLEEVKHYAEHGDSPTRPESTKVLDEEQNPCL</sequence>
<protein>
    <submittedName>
        <fullName evidence="2">Uncharacterized protein</fullName>
    </submittedName>
</protein>
<evidence type="ECO:0000256" key="1">
    <source>
        <dbReference type="SAM" id="MobiDB-lite"/>
    </source>
</evidence>